<dbReference type="AlphaFoldDB" id="A0A8X6GR23"/>
<dbReference type="PANTHER" id="PTHR47326">
    <property type="entry name" value="TRANSPOSABLE ELEMENT TC3 TRANSPOSASE-LIKE PROTEIN"/>
    <property type="match status" value="1"/>
</dbReference>
<dbReference type="OrthoDB" id="6436917at2759"/>
<evidence type="ECO:0008006" key="3">
    <source>
        <dbReference type="Google" id="ProtNLM"/>
    </source>
</evidence>
<protein>
    <recommendedName>
        <fullName evidence="3">Transposase</fullName>
    </recommendedName>
</protein>
<organism evidence="1 2">
    <name type="scientific">Trichonephila clavata</name>
    <name type="common">Joro spider</name>
    <name type="synonym">Nephila clavata</name>
    <dbReference type="NCBI Taxonomy" id="2740835"/>
    <lineage>
        <taxon>Eukaryota</taxon>
        <taxon>Metazoa</taxon>
        <taxon>Ecdysozoa</taxon>
        <taxon>Arthropoda</taxon>
        <taxon>Chelicerata</taxon>
        <taxon>Arachnida</taxon>
        <taxon>Araneae</taxon>
        <taxon>Araneomorphae</taxon>
        <taxon>Entelegynae</taxon>
        <taxon>Araneoidea</taxon>
        <taxon>Nephilidae</taxon>
        <taxon>Trichonephila</taxon>
    </lineage>
</organism>
<gene>
    <name evidence="1" type="ORF">TNCT_84571</name>
</gene>
<dbReference type="Proteomes" id="UP000887116">
    <property type="component" value="Unassembled WGS sequence"/>
</dbReference>
<sequence length="134" mass="15178">MSYCSAARGLSVSCVVDTARAGYASLSSAKRQFLQPNDYWKRMEFALWFTQKGIDDPSFPALSFFADEASFSCKGVFNAHNSHLRAYDNPHVTRSHAAQHCFAVNMWASRCATLFCCKYVGWNHWCSLVLILIY</sequence>
<keyword evidence="2" id="KW-1185">Reference proteome</keyword>
<accession>A0A8X6GR23</accession>
<name>A0A8X6GR23_TRICU</name>
<reference evidence="1" key="1">
    <citation type="submission" date="2020-07" db="EMBL/GenBank/DDBJ databases">
        <title>Multicomponent nature underlies the extraordinary mechanical properties of spider dragline silk.</title>
        <authorList>
            <person name="Kono N."/>
            <person name="Nakamura H."/>
            <person name="Mori M."/>
            <person name="Yoshida Y."/>
            <person name="Ohtoshi R."/>
            <person name="Malay A.D."/>
            <person name="Moran D.A.P."/>
            <person name="Tomita M."/>
            <person name="Numata K."/>
            <person name="Arakawa K."/>
        </authorList>
    </citation>
    <scope>NUCLEOTIDE SEQUENCE</scope>
</reference>
<dbReference type="PANTHER" id="PTHR47326:SF1">
    <property type="entry name" value="HTH PSQ-TYPE DOMAIN-CONTAINING PROTEIN"/>
    <property type="match status" value="1"/>
</dbReference>
<comment type="caution">
    <text evidence="1">The sequence shown here is derived from an EMBL/GenBank/DDBJ whole genome shotgun (WGS) entry which is preliminary data.</text>
</comment>
<proteinExistence type="predicted"/>
<dbReference type="EMBL" id="BMAO01006534">
    <property type="protein sequence ID" value="GFR09358.1"/>
    <property type="molecule type" value="Genomic_DNA"/>
</dbReference>
<evidence type="ECO:0000313" key="2">
    <source>
        <dbReference type="Proteomes" id="UP000887116"/>
    </source>
</evidence>
<evidence type="ECO:0000313" key="1">
    <source>
        <dbReference type="EMBL" id="GFR09358.1"/>
    </source>
</evidence>